<keyword evidence="2" id="KW-0238">DNA-binding</keyword>
<accession>A0ABS5GCK4</accession>
<dbReference type="RefSeq" id="WP_172236691.1">
    <property type="nucleotide sequence ID" value="NZ_JABFDP010000011.1"/>
</dbReference>
<dbReference type="EMBL" id="JAFCLK010000026">
    <property type="protein sequence ID" value="MBR1139077.1"/>
    <property type="molecule type" value="Genomic_DNA"/>
</dbReference>
<proteinExistence type="predicted"/>
<sequence>MPPDMLHTQALFARGLLAKSLSKDMLGGLLSRPDRIAVHRNNNMMSLIGVLEAHFPVTRRIVGDEFFQWLAREFIGQHRPSSPVLMTYGAELPAFIARFAPAEELPYLADVAQLEFAWISAYHSAEHDATELAVLNGMTLESLMAAQLVLHPSLRLLGSSYPVASIWQAHQPGHAPDEIAAWAPEQIMILRPAGDVVVSRIEPDAMAFLSALQDGRSVATAGSQALVASPTFDLGPTLMQLLASGAIVKIIEPSEDLITRCEAGA</sequence>
<dbReference type="Proteomes" id="UP001314635">
    <property type="component" value="Unassembled WGS sequence"/>
</dbReference>
<keyword evidence="3" id="KW-1185">Reference proteome</keyword>
<reference evidence="3" key="1">
    <citation type="journal article" date="2021" name="ISME J.">
        <title>Evolutionary origin and ecological implication of a unique nif island in free-living Bradyrhizobium lineages.</title>
        <authorList>
            <person name="Tao J."/>
        </authorList>
    </citation>
    <scope>NUCLEOTIDE SEQUENCE [LARGE SCALE GENOMIC DNA]</scope>
    <source>
        <strain evidence="3">SZCCT0094</strain>
    </source>
</reference>
<comment type="caution">
    <text evidence="2">The sequence shown here is derived from an EMBL/GenBank/DDBJ whole genome shotgun (WGS) entry which is preliminary data.</text>
</comment>
<evidence type="ECO:0000313" key="3">
    <source>
        <dbReference type="Proteomes" id="UP001314635"/>
    </source>
</evidence>
<dbReference type="InterPro" id="IPR018640">
    <property type="entry name" value="DUF2063"/>
</dbReference>
<dbReference type="GO" id="GO:0003677">
    <property type="term" value="F:DNA binding"/>
    <property type="evidence" value="ECO:0007669"/>
    <property type="project" value="UniProtKB-KW"/>
</dbReference>
<evidence type="ECO:0000313" key="2">
    <source>
        <dbReference type="EMBL" id="MBR1139077.1"/>
    </source>
</evidence>
<protein>
    <submittedName>
        <fullName evidence="2">DNA-binding domain-containing protein</fullName>
    </submittedName>
</protein>
<dbReference type="Gene3D" id="1.10.150.690">
    <property type="entry name" value="DUF2063"/>
    <property type="match status" value="1"/>
</dbReference>
<dbReference type="InterPro" id="IPR044922">
    <property type="entry name" value="DUF2063_N_sf"/>
</dbReference>
<organism evidence="2 3">
    <name type="scientific">Bradyrhizobium denitrificans</name>
    <dbReference type="NCBI Taxonomy" id="2734912"/>
    <lineage>
        <taxon>Bacteria</taxon>
        <taxon>Pseudomonadati</taxon>
        <taxon>Pseudomonadota</taxon>
        <taxon>Alphaproteobacteria</taxon>
        <taxon>Hyphomicrobiales</taxon>
        <taxon>Nitrobacteraceae</taxon>
        <taxon>Bradyrhizobium</taxon>
    </lineage>
</organism>
<evidence type="ECO:0000259" key="1">
    <source>
        <dbReference type="Pfam" id="PF09836"/>
    </source>
</evidence>
<gene>
    <name evidence="2" type="ORF">JQ619_25275</name>
</gene>
<dbReference type="Pfam" id="PF09836">
    <property type="entry name" value="DUF2063"/>
    <property type="match status" value="1"/>
</dbReference>
<feature type="domain" description="Putative DNA-binding" evidence="1">
    <location>
        <begin position="8"/>
        <end position="96"/>
    </location>
</feature>
<name>A0ABS5GCK4_9BRAD</name>